<dbReference type="Proteomes" id="UP001497680">
    <property type="component" value="Unassembled WGS sequence"/>
</dbReference>
<name>A0ACC0CQG5_9PEZI</name>
<reference evidence="1 2" key="1">
    <citation type="journal article" date="2022" name="New Phytol.">
        <title>Ecological generalism drives hyperdiversity of secondary metabolite gene clusters in xylarialean endophytes.</title>
        <authorList>
            <person name="Franco M.E.E."/>
            <person name="Wisecaver J.H."/>
            <person name="Arnold A.E."/>
            <person name="Ju Y.M."/>
            <person name="Slot J.C."/>
            <person name="Ahrendt S."/>
            <person name="Moore L.P."/>
            <person name="Eastman K.E."/>
            <person name="Scott K."/>
            <person name="Konkel Z."/>
            <person name="Mondo S.J."/>
            <person name="Kuo A."/>
            <person name="Hayes R.D."/>
            <person name="Haridas S."/>
            <person name="Andreopoulos B."/>
            <person name="Riley R."/>
            <person name="LaButti K."/>
            <person name="Pangilinan J."/>
            <person name="Lipzen A."/>
            <person name="Amirebrahimi M."/>
            <person name="Yan J."/>
            <person name="Adam C."/>
            <person name="Keymanesh K."/>
            <person name="Ng V."/>
            <person name="Louie K."/>
            <person name="Northen T."/>
            <person name="Drula E."/>
            <person name="Henrissat B."/>
            <person name="Hsieh H.M."/>
            <person name="Youens-Clark K."/>
            <person name="Lutzoni F."/>
            <person name="Miadlikowska J."/>
            <person name="Eastwood D.C."/>
            <person name="Hamelin R.C."/>
            <person name="Grigoriev I.V."/>
            <person name="U'Ren J.M."/>
        </authorList>
    </citation>
    <scope>NUCLEOTIDE SEQUENCE [LARGE SCALE GENOMIC DNA]</scope>
    <source>
        <strain evidence="1 2">ER1909</strain>
    </source>
</reference>
<dbReference type="EMBL" id="MU394369">
    <property type="protein sequence ID" value="KAI6082542.1"/>
    <property type="molecule type" value="Genomic_DNA"/>
</dbReference>
<protein>
    <submittedName>
        <fullName evidence="1">HET-domain-containing protein</fullName>
    </submittedName>
</protein>
<sequence length="610" mass="69159">MNSCTACRNLEPLPGLSGGFITGGFGQDLQHSAPGCLLCSILWEGLETFCLESPTTVQWIALRQDGESFRLQYKQTPNDKRWMGLHFYTTDSNDPLSEIFQSSDDLEPNTGCSKYLSQIKGWIDSCNENHALCKSRLNGQLPTRVLDVSRERGRVFLYEPNKTDRGPYVALSHCWGGAVPIMTTTENIDRFKAGIPIDAFPRTFRDAISVTQLIQCCFLWIDSLCIIQDNTEDWKNEASHMAEVYGNSYITLAATASVNSRGGLFRTYNLPDVKHTIERHARDGQPTRVNVRPSLEHTPYYESSHYGLEPSAAAPLLERSWCFQEYLLSPRVLSFTQWETLWVCTCQKLCNCGEFREDTRSLISESDLKVRFDAQLQESSPKDLRQLWQDVIKAYSLKRLTFDKDKLPALAGIAELFFKRGFGRYVNGLWEPTLLSDLFWELDWSFVSYYGIVAARSMDQSMPSWSWASVSGSFRYNTHVFEGIEVLDILYDPAVSRPLAETCARAITIRGVLTRASAWGATDFENSPSNHQRQIQVAGAPEHSWYVDIASELSCDANTPTDVYIICGTRGPGIVLRRIKETTSTYRRLGIIERYPPTRDEKESNTIQLI</sequence>
<accession>A0ACC0CQG5</accession>
<organism evidence="1 2">
    <name type="scientific">Hypoxylon rubiginosum</name>
    <dbReference type="NCBI Taxonomy" id="110542"/>
    <lineage>
        <taxon>Eukaryota</taxon>
        <taxon>Fungi</taxon>
        <taxon>Dikarya</taxon>
        <taxon>Ascomycota</taxon>
        <taxon>Pezizomycotina</taxon>
        <taxon>Sordariomycetes</taxon>
        <taxon>Xylariomycetidae</taxon>
        <taxon>Xylariales</taxon>
        <taxon>Hypoxylaceae</taxon>
        <taxon>Hypoxylon</taxon>
    </lineage>
</organism>
<proteinExistence type="predicted"/>
<comment type="caution">
    <text evidence="1">The sequence shown here is derived from an EMBL/GenBank/DDBJ whole genome shotgun (WGS) entry which is preliminary data.</text>
</comment>
<evidence type="ECO:0000313" key="2">
    <source>
        <dbReference type="Proteomes" id="UP001497680"/>
    </source>
</evidence>
<evidence type="ECO:0000313" key="1">
    <source>
        <dbReference type="EMBL" id="KAI6082542.1"/>
    </source>
</evidence>
<keyword evidence="2" id="KW-1185">Reference proteome</keyword>
<gene>
    <name evidence="1" type="ORF">F4821DRAFT_272418</name>
</gene>